<dbReference type="RefSeq" id="XP_013789477.1">
    <property type="nucleotide sequence ID" value="XM_013934023.2"/>
</dbReference>
<keyword evidence="2" id="KW-0677">Repeat</keyword>
<keyword evidence="4" id="KW-0862">Zinc</keyword>
<feature type="domain" description="C2H2-type" evidence="9">
    <location>
        <begin position="240"/>
        <end position="273"/>
    </location>
</feature>
<dbReference type="PANTHER" id="PTHR24388:SF100">
    <property type="entry name" value="ZINC FINGER PROTEIN 423"/>
    <property type="match status" value="1"/>
</dbReference>
<name>A0ABM1BVH9_LIMPO</name>
<evidence type="ECO:0000256" key="1">
    <source>
        <dbReference type="ARBA" id="ARBA00022723"/>
    </source>
</evidence>
<dbReference type="SMART" id="SM00355">
    <property type="entry name" value="ZnF_C2H2"/>
    <property type="match status" value="5"/>
</dbReference>
<dbReference type="PANTHER" id="PTHR24388">
    <property type="entry name" value="ZINC FINGER PROTEIN"/>
    <property type="match status" value="1"/>
</dbReference>
<evidence type="ECO:0000256" key="6">
    <source>
        <dbReference type="ARBA" id="ARBA00037948"/>
    </source>
</evidence>
<organism evidence="10 11">
    <name type="scientific">Limulus polyphemus</name>
    <name type="common">Atlantic horseshoe crab</name>
    <dbReference type="NCBI Taxonomy" id="6850"/>
    <lineage>
        <taxon>Eukaryota</taxon>
        <taxon>Metazoa</taxon>
        <taxon>Ecdysozoa</taxon>
        <taxon>Arthropoda</taxon>
        <taxon>Chelicerata</taxon>
        <taxon>Merostomata</taxon>
        <taxon>Xiphosura</taxon>
        <taxon>Limulidae</taxon>
        <taxon>Limulus</taxon>
    </lineage>
</organism>
<dbReference type="GeneID" id="106473342"/>
<protein>
    <submittedName>
        <fullName evidence="11">Zinc finger protein SNAI2-like</fullName>
    </submittedName>
</protein>
<feature type="compositionally biased region" description="Polar residues" evidence="8">
    <location>
        <begin position="12"/>
        <end position="21"/>
    </location>
</feature>
<feature type="domain" description="C2H2-type" evidence="9">
    <location>
        <begin position="184"/>
        <end position="211"/>
    </location>
</feature>
<dbReference type="Pfam" id="PF13465">
    <property type="entry name" value="zf-H2C2_2"/>
    <property type="match status" value="1"/>
</dbReference>
<keyword evidence="5" id="KW-0539">Nucleus</keyword>
<evidence type="ECO:0000256" key="3">
    <source>
        <dbReference type="ARBA" id="ARBA00022771"/>
    </source>
</evidence>
<evidence type="ECO:0000256" key="4">
    <source>
        <dbReference type="ARBA" id="ARBA00022833"/>
    </source>
</evidence>
<dbReference type="Pfam" id="PF00096">
    <property type="entry name" value="zf-C2H2"/>
    <property type="match status" value="2"/>
</dbReference>
<feature type="domain" description="C2H2-type" evidence="9">
    <location>
        <begin position="212"/>
        <end position="239"/>
    </location>
</feature>
<dbReference type="PROSITE" id="PS00028">
    <property type="entry name" value="ZINC_FINGER_C2H2_1"/>
    <property type="match status" value="4"/>
</dbReference>
<evidence type="ECO:0000313" key="11">
    <source>
        <dbReference type="RefSeq" id="XP_013789477.1"/>
    </source>
</evidence>
<dbReference type="InterPro" id="IPR050527">
    <property type="entry name" value="Snail/Krueppel_Znf"/>
</dbReference>
<evidence type="ECO:0000256" key="5">
    <source>
        <dbReference type="ARBA" id="ARBA00023242"/>
    </source>
</evidence>
<proteinExistence type="inferred from homology"/>
<dbReference type="PROSITE" id="PS50157">
    <property type="entry name" value="ZINC_FINGER_C2H2_2"/>
    <property type="match status" value="4"/>
</dbReference>
<dbReference type="InterPro" id="IPR013087">
    <property type="entry name" value="Znf_C2H2_type"/>
</dbReference>
<evidence type="ECO:0000259" key="9">
    <source>
        <dbReference type="PROSITE" id="PS50157"/>
    </source>
</evidence>
<keyword evidence="3 7" id="KW-0863">Zinc-finger</keyword>
<feature type="region of interest" description="Disordered" evidence="8">
    <location>
        <begin position="1"/>
        <end position="25"/>
    </location>
</feature>
<dbReference type="Proteomes" id="UP000694941">
    <property type="component" value="Unplaced"/>
</dbReference>
<evidence type="ECO:0000256" key="2">
    <source>
        <dbReference type="ARBA" id="ARBA00022737"/>
    </source>
</evidence>
<dbReference type="InterPro" id="IPR036236">
    <property type="entry name" value="Znf_C2H2_sf"/>
</dbReference>
<dbReference type="SUPFAM" id="SSF57667">
    <property type="entry name" value="beta-beta-alpha zinc fingers"/>
    <property type="match status" value="3"/>
</dbReference>
<dbReference type="Gene3D" id="3.30.160.60">
    <property type="entry name" value="Classic Zinc Finger"/>
    <property type="match status" value="4"/>
</dbReference>
<accession>A0ABM1BVH9</accession>
<feature type="compositionally biased region" description="Basic residues" evidence="8">
    <location>
        <begin position="1"/>
        <end position="11"/>
    </location>
</feature>
<gene>
    <name evidence="11" type="primary">LOC106473342</name>
</gene>
<keyword evidence="10" id="KW-1185">Reference proteome</keyword>
<feature type="domain" description="C2H2-type" evidence="9">
    <location>
        <begin position="127"/>
        <end position="154"/>
    </location>
</feature>
<evidence type="ECO:0000256" key="7">
    <source>
        <dbReference type="PROSITE-ProRule" id="PRU00042"/>
    </source>
</evidence>
<sequence length="295" mass="33881">MPRAFLIRRHTPQNTGNNDESFFNRECSPERKVSTAEGGLYYTEQTLKDEDVPVKPASPRSPASLSRIPEYYFSLVSCFAAEQQEPISLIVDRASPVQQNYNYPTSQVETSPVLTVLHTSPVNREDYECSECGKRYSTSSNLVRHRQTHRSSSDKKARKCPHCQKLYVSMPAYSMHVRTHSQRCQCSYCGKCFSRPWLLQGHVRTHTGEKPFKCPVCGKAFADKSNLRAHIQTHSNTKPYECQRCGKAFALKSYLYKHVDSSCMRVNRQHQRPNRRTQQQQLQLTAVLPLKICTQ</sequence>
<comment type="similarity">
    <text evidence="6">Belongs to the snail C2H2-type zinc-finger protein family.</text>
</comment>
<keyword evidence="1" id="KW-0479">Metal-binding</keyword>
<reference evidence="11" key="1">
    <citation type="submission" date="2025-08" db="UniProtKB">
        <authorList>
            <consortium name="RefSeq"/>
        </authorList>
    </citation>
    <scope>IDENTIFICATION</scope>
    <source>
        <tissue evidence="11">Muscle</tissue>
    </source>
</reference>
<evidence type="ECO:0000313" key="10">
    <source>
        <dbReference type="Proteomes" id="UP000694941"/>
    </source>
</evidence>
<evidence type="ECO:0000256" key="8">
    <source>
        <dbReference type="SAM" id="MobiDB-lite"/>
    </source>
</evidence>